<reference evidence="2 3" key="1">
    <citation type="submission" date="2019-05" db="EMBL/GenBank/DDBJ databases">
        <title>We sequenced the genome of Paenibacillus hemerocallicola KCTC 33185 for further insight into its adaptation and study the phylogeny of Paenibacillus.</title>
        <authorList>
            <person name="Narsing Rao M.P."/>
        </authorList>
    </citation>
    <scope>NUCLEOTIDE SEQUENCE [LARGE SCALE GENOMIC DNA]</scope>
    <source>
        <strain evidence="2 3">KCTC 33185</strain>
    </source>
</reference>
<protein>
    <recommendedName>
        <fullName evidence="4">Pectate lyase superfamily protein domain-containing protein</fullName>
    </recommendedName>
</protein>
<dbReference type="Gene3D" id="2.160.20.10">
    <property type="entry name" value="Single-stranded right-handed beta-helix, Pectin lyase-like"/>
    <property type="match status" value="1"/>
</dbReference>
<dbReference type="AlphaFoldDB" id="A0A5C4T6H7"/>
<dbReference type="InterPro" id="IPR011050">
    <property type="entry name" value="Pectin_lyase_fold/virulence"/>
</dbReference>
<dbReference type="EMBL" id="VDCQ01000026">
    <property type="protein sequence ID" value="TNJ64683.1"/>
    <property type="molecule type" value="Genomic_DNA"/>
</dbReference>
<dbReference type="OrthoDB" id="2482361at2"/>
<proteinExistence type="predicted"/>
<dbReference type="PROSITE" id="PS51318">
    <property type="entry name" value="TAT"/>
    <property type="match status" value="1"/>
</dbReference>
<dbReference type="InterPro" id="IPR006311">
    <property type="entry name" value="TAT_signal"/>
</dbReference>
<evidence type="ECO:0000256" key="1">
    <source>
        <dbReference type="SAM" id="MobiDB-lite"/>
    </source>
</evidence>
<accession>A0A5C4T6H7</accession>
<dbReference type="RefSeq" id="WP_139603754.1">
    <property type="nucleotide sequence ID" value="NZ_VDCQ01000026.1"/>
</dbReference>
<evidence type="ECO:0000313" key="2">
    <source>
        <dbReference type="EMBL" id="TNJ64683.1"/>
    </source>
</evidence>
<keyword evidence="3" id="KW-1185">Reference proteome</keyword>
<feature type="region of interest" description="Disordered" evidence="1">
    <location>
        <begin position="797"/>
        <end position="818"/>
    </location>
</feature>
<gene>
    <name evidence="2" type="ORF">FE784_18745</name>
</gene>
<evidence type="ECO:0000313" key="3">
    <source>
        <dbReference type="Proteomes" id="UP000307943"/>
    </source>
</evidence>
<organism evidence="2 3">
    <name type="scientific">Paenibacillus hemerocallicola</name>
    <dbReference type="NCBI Taxonomy" id="1172614"/>
    <lineage>
        <taxon>Bacteria</taxon>
        <taxon>Bacillati</taxon>
        <taxon>Bacillota</taxon>
        <taxon>Bacilli</taxon>
        <taxon>Bacillales</taxon>
        <taxon>Paenibacillaceae</taxon>
        <taxon>Paenibacillus</taxon>
    </lineage>
</organism>
<dbReference type="InterPro" id="IPR012334">
    <property type="entry name" value="Pectin_lyas_fold"/>
</dbReference>
<dbReference type="SUPFAM" id="SSF51126">
    <property type="entry name" value="Pectin lyase-like"/>
    <property type="match status" value="1"/>
</dbReference>
<dbReference type="Proteomes" id="UP000307943">
    <property type="component" value="Unassembled WGS sequence"/>
</dbReference>
<comment type="caution">
    <text evidence="2">The sequence shown here is derived from an EMBL/GenBank/DDBJ whole genome shotgun (WGS) entry which is preliminary data.</text>
</comment>
<name>A0A5C4T6H7_9BACL</name>
<sequence>MSGNGKEFESKDGNKSMSRRKMLAIMGTAGAVLTIGGSSAILARKRMADRDGGSQVPNTLVELKNVPGLSEGMIIRTTGYYAEGDGGGAEYMLKADSMPADGGSVINLPNGLQAHLLPVAGVNYKMFGAVGDGKQDDGVQIKQAHAYANRSGVPVINLSGEYWIKETNLISILTNVQWGHTKFHIDESFNSKSNPRFQVSSRKSSGPIALDAAAKASLVAKLKPGTSIIPELANYKNCLVVVADSNDKIGFRYGEKYDGQSWAREELFYVEEHGRIIGDLAWKFKDYTSLTAYPCDDNYLVIDGGTFYMSGDSPGKNYEGYKHNGFVVKRSRTIIRNQWVGLEPGKADVALDPRQGFYTFTYVYDVLLENVRLIPWEQNRGGQGKDVPAGTYGIGGNRILCATFRNVTAEGSQVHWGVFGTNLNKNFRVESCRLNRIDVHFHCWNLYVRDSEIGRFGLTVTGGGNLFIDNTTVMGNNFINFRNDFGSKWDGHIRLRNCRLVVTNVNGDATGLLFNPGDFDYKYPIGYGRTIKVEDFIFDFTGSPEAKSVCRLMKISAFSKMKHGERLFFPYRIEFVNVAVAGREQGVRLLEIRNPYSFDLGKKGGYDGQRIETNCHMRFANIQTEKLPPQSAQSTTQVHFLLQSAGTDGYEDETALYPRIEFVNCGEFFGHMQAGAADVSFQDCTIRGLDAYEGGPMRGRLTFDRCRFQAAVQDDGKSFYSLDAALGTSFVNCAVEAPLVEGKARPDLLASYGFIDMNRTLRFNHLNTRLSNEITDHYAKSGTPAEPEFIEMLRSHHESESDRMLRRRGTGGQRPDPSLLGAKAGFGYYDTDANQLIVWNGSGWTLPVQPEESLHYYASGAAAVEAGGIRMKRMEGHPTQEYIMRSTGIGLSYSVYTTPQFSGPFTFDITKNGVVWQAGITAAVDGRPGWVELPAEALFAAGDRIGIKLSLPDGIADEQAGVTIDLLVRYQ</sequence>
<evidence type="ECO:0008006" key="4">
    <source>
        <dbReference type="Google" id="ProtNLM"/>
    </source>
</evidence>